<dbReference type="Gene3D" id="3.30.710.10">
    <property type="entry name" value="Potassium Channel Kv1.1, Chain A"/>
    <property type="match status" value="1"/>
</dbReference>
<keyword evidence="2" id="KW-1185">Reference proteome</keyword>
<dbReference type="Pfam" id="PF00917">
    <property type="entry name" value="MATH"/>
    <property type="match status" value="1"/>
</dbReference>
<dbReference type="InterPro" id="IPR052664">
    <property type="entry name" value="BTB-MATH_domain_protein"/>
</dbReference>
<dbReference type="InterPro" id="IPR000210">
    <property type="entry name" value="BTB/POZ_dom"/>
</dbReference>
<dbReference type="PANTHER" id="PTHR22743:SF165">
    <property type="entry name" value="BTB AND MATH DOMAIN CONTAINING-RELATED"/>
    <property type="match status" value="1"/>
</dbReference>
<evidence type="ECO:0000259" key="1">
    <source>
        <dbReference type="PROSITE" id="PS50097"/>
    </source>
</evidence>
<organism evidence="2 3">
    <name type="scientific">Caenorhabditis tropicalis</name>
    <dbReference type="NCBI Taxonomy" id="1561998"/>
    <lineage>
        <taxon>Eukaryota</taxon>
        <taxon>Metazoa</taxon>
        <taxon>Ecdysozoa</taxon>
        <taxon>Nematoda</taxon>
        <taxon>Chromadorea</taxon>
        <taxon>Rhabditida</taxon>
        <taxon>Rhabditina</taxon>
        <taxon>Rhabditomorpha</taxon>
        <taxon>Rhabditoidea</taxon>
        <taxon>Rhabditidae</taxon>
        <taxon>Peloderinae</taxon>
        <taxon>Caenorhabditis</taxon>
    </lineage>
</organism>
<dbReference type="InterPro" id="IPR002083">
    <property type="entry name" value="MATH/TRAF_dom"/>
</dbReference>
<evidence type="ECO:0000313" key="2">
    <source>
        <dbReference type="Proteomes" id="UP000095282"/>
    </source>
</evidence>
<dbReference type="Pfam" id="PF00651">
    <property type="entry name" value="BTB"/>
    <property type="match status" value="1"/>
</dbReference>
<dbReference type="InterPro" id="IPR011333">
    <property type="entry name" value="SKP1/BTB/POZ_sf"/>
</dbReference>
<dbReference type="CDD" id="cd18186">
    <property type="entry name" value="BTB_POZ_ZBTB_KLHL-like"/>
    <property type="match status" value="1"/>
</dbReference>
<feature type="domain" description="BTB" evidence="1">
    <location>
        <begin position="148"/>
        <end position="215"/>
    </location>
</feature>
<name>A0A1I7SY72_9PELO</name>
<dbReference type="Proteomes" id="UP000095282">
    <property type="component" value="Unplaced"/>
</dbReference>
<proteinExistence type="predicted"/>
<dbReference type="SMART" id="SM00225">
    <property type="entry name" value="BTB"/>
    <property type="match status" value="1"/>
</dbReference>
<dbReference type="SUPFAM" id="SSF54695">
    <property type="entry name" value="POZ domain"/>
    <property type="match status" value="1"/>
</dbReference>
<accession>A0A1I7SY72</accession>
<sequence length="315" mass="36214">MSLVPETQNSYQLIFQLPALQQDNGRGYVTMAQEAENVYWRVGLLGSGKGCFGCHLMCNSEDRSNYWSIDIEYQASLLFQNKEHYVQKGKHHHMARKYLPLGWDLDIVKKFATKDRGLFIQFKITILDKVGIRQKRIHDFSKPEPNLCNLTLIVEGEKIHCSKQILAMNSEFFMELLYPDGNLNVSELKLPSGFEYSKILGLIKVIYNDSDALNPANIDEILELATNLKADNARNRCEKWITKTQLITAKRKVKIAEKYSLVDLQNECVTMLKTSQQVQRLFENPSRFTDSEIVDLMDKVTLSIVGRTYEGFANK</sequence>
<dbReference type="PROSITE" id="PS50097">
    <property type="entry name" value="BTB"/>
    <property type="match status" value="1"/>
</dbReference>
<evidence type="ECO:0000313" key="3">
    <source>
        <dbReference type="WBParaSite" id="Csp11.Scaffold282.g724.t1"/>
    </source>
</evidence>
<reference evidence="3" key="1">
    <citation type="submission" date="2016-11" db="UniProtKB">
        <authorList>
            <consortium name="WormBaseParasite"/>
        </authorList>
    </citation>
    <scope>IDENTIFICATION</scope>
</reference>
<dbReference type="STRING" id="1561998.A0A1I7SY72"/>
<dbReference type="AlphaFoldDB" id="A0A1I7SY72"/>
<dbReference type="eggNOG" id="ENOG502TG9R">
    <property type="taxonomic scope" value="Eukaryota"/>
</dbReference>
<dbReference type="WBParaSite" id="Csp11.Scaffold282.g724.t1">
    <property type="protein sequence ID" value="Csp11.Scaffold282.g724.t1"/>
    <property type="gene ID" value="Csp11.Scaffold282.g724"/>
</dbReference>
<protein>
    <submittedName>
        <fullName evidence="3">BTB domain-containing protein</fullName>
    </submittedName>
</protein>
<dbReference type="PANTHER" id="PTHR22743">
    <property type="entry name" value="MEPRIN/TRAF-LIKE MATH FAMILY-C.ELEGANS"/>
    <property type="match status" value="1"/>
</dbReference>